<protein>
    <submittedName>
        <fullName evidence="1">DUF1902 domain-containing protein</fullName>
    </submittedName>
</protein>
<organism evidence="1 2">
    <name type="scientific">Rhodoplanes tepidamans</name>
    <name type="common">Rhodoplanes cryptolactis</name>
    <dbReference type="NCBI Taxonomy" id="200616"/>
    <lineage>
        <taxon>Bacteria</taxon>
        <taxon>Pseudomonadati</taxon>
        <taxon>Pseudomonadota</taxon>
        <taxon>Alphaproteobacteria</taxon>
        <taxon>Hyphomicrobiales</taxon>
        <taxon>Nitrobacteraceae</taxon>
        <taxon>Rhodoplanes</taxon>
    </lineage>
</organism>
<keyword evidence="2" id="KW-1185">Reference proteome</keyword>
<accession>A0ABT5JAS7</accession>
<reference evidence="1" key="2">
    <citation type="submission" date="2023-02" db="EMBL/GenBank/DDBJ databases">
        <authorList>
            <person name="Rayyan A."/>
            <person name="Meyer T."/>
            <person name="Kyndt J.A."/>
        </authorList>
    </citation>
    <scope>NUCLEOTIDE SEQUENCE</scope>
    <source>
        <strain evidence="1">DSM 9987</strain>
    </source>
</reference>
<comment type="caution">
    <text evidence="1">The sequence shown here is derived from an EMBL/GenBank/DDBJ whole genome shotgun (WGS) entry which is preliminary data.</text>
</comment>
<dbReference type="RefSeq" id="WP_272777001.1">
    <property type="nucleotide sequence ID" value="NZ_JAQQLI010000013.1"/>
</dbReference>
<dbReference type="Proteomes" id="UP001165652">
    <property type="component" value="Unassembled WGS sequence"/>
</dbReference>
<gene>
    <name evidence="1" type="ORF">PQJ73_10720</name>
</gene>
<evidence type="ECO:0000313" key="1">
    <source>
        <dbReference type="EMBL" id="MDC7786155.1"/>
    </source>
</evidence>
<name>A0ABT5JAS7_RHOTP</name>
<reference evidence="1" key="1">
    <citation type="journal article" date="2023" name="Microbiol Resour">
        <title>Genome Sequences of Rhodoplanes serenus and Two Thermotolerant Strains, Rhodoplanes tepidamans and 'Rhodoplanes cryptolactis,' Further Refine the Genus.</title>
        <authorList>
            <person name="Rayyan A.A."/>
            <person name="Kyndt J.A."/>
        </authorList>
    </citation>
    <scope>NUCLEOTIDE SEQUENCE</scope>
    <source>
        <strain evidence="1">DSM 9987</strain>
    </source>
</reference>
<evidence type="ECO:0000313" key="2">
    <source>
        <dbReference type="Proteomes" id="UP001165652"/>
    </source>
</evidence>
<dbReference type="EMBL" id="JAQQLI010000013">
    <property type="protein sequence ID" value="MDC7786155.1"/>
    <property type="molecule type" value="Genomic_DNA"/>
</dbReference>
<sequence length="50" mass="5065">MSKPVIVTIAAVWHAEAAVWSGHGDEIPAAADAPTLDAPMAETVAVPLDA</sequence>
<proteinExistence type="predicted"/>